<dbReference type="Proteomes" id="UP000282311">
    <property type="component" value="Unassembled WGS sequence"/>
</dbReference>
<protein>
    <submittedName>
        <fullName evidence="5">ATP-binding cassette domain-containing protein</fullName>
    </submittedName>
</protein>
<evidence type="ECO:0000313" key="5">
    <source>
        <dbReference type="EMBL" id="RKN84894.1"/>
    </source>
</evidence>
<keyword evidence="3 5" id="KW-0067">ATP-binding</keyword>
<dbReference type="GO" id="GO:0016887">
    <property type="term" value="F:ATP hydrolysis activity"/>
    <property type="evidence" value="ECO:0007669"/>
    <property type="project" value="InterPro"/>
</dbReference>
<evidence type="ECO:0000313" key="6">
    <source>
        <dbReference type="Proteomes" id="UP000282311"/>
    </source>
</evidence>
<keyword evidence="1" id="KW-0813">Transport</keyword>
<proteinExistence type="predicted"/>
<dbReference type="EMBL" id="RBAH01000006">
    <property type="protein sequence ID" value="RKN84894.1"/>
    <property type="molecule type" value="Genomic_DNA"/>
</dbReference>
<dbReference type="InterPro" id="IPR017871">
    <property type="entry name" value="ABC_transporter-like_CS"/>
</dbReference>
<dbReference type="InterPro" id="IPR003593">
    <property type="entry name" value="AAA+_ATPase"/>
</dbReference>
<name>A0A3B0CK23_9BACL</name>
<dbReference type="SUPFAM" id="SSF52540">
    <property type="entry name" value="P-loop containing nucleoside triphosphate hydrolases"/>
    <property type="match status" value="1"/>
</dbReference>
<reference evidence="5 6" key="1">
    <citation type="journal article" date="2007" name="Int. J. Syst. Evol. Microbiol.">
        <title>Paenibacillus ginsengarvi sp. nov., isolated from soil from ginseng cultivation.</title>
        <authorList>
            <person name="Yoon M.H."/>
            <person name="Ten L.N."/>
            <person name="Im W.T."/>
        </authorList>
    </citation>
    <scope>NUCLEOTIDE SEQUENCE [LARGE SCALE GENOMIC DNA]</scope>
    <source>
        <strain evidence="5 6">KCTC 13059</strain>
    </source>
</reference>
<dbReference type="SMART" id="SM00382">
    <property type="entry name" value="AAA"/>
    <property type="match status" value="1"/>
</dbReference>
<dbReference type="GO" id="GO:0005524">
    <property type="term" value="F:ATP binding"/>
    <property type="evidence" value="ECO:0007669"/>
    <property type="project" value="UniProtKB-KW"/>
</dbReference>
<dbReference type="RefSeq" id="WP_120747100.1">
    <property type="nucleotide sequence ID" value="NZ_RBAH01000006.1"/>
</dbReference>
<dbReference type="Pfam" id="PF00005">
    <property type="entry name" value="ABC_tran"/>
    <property type="match status" value="1"/>
</dbReference>
<dbReference type="Gene3D" id="3.40.50.300">
    <property type="entry name" value="P-loop containing nucleotide triphosphate hydrolases"/>
    <property type="match status" value="1"/>
</dbReference>
<sequence>MIEVSHIRKTFRLPVPKTGRLAAVRSLLSRESRLKEAVKDISFTIETGDFVGYIGPNGAGKSTTIKMLTGILHPTSGEVFVHGLSPHRHRRQVVRRLGVVFGQRSQLWWDLPVRDSYDILAAMYRVDEVAKLRRLAEYRELLALDEFLDTPVRKLSLGQRMRADLAAALLHDPDILFLDEPTIGLDVVAKKSIRRFLKTINREYGKTILLTTHDMDDIEQLCQRVIVINHGEIGYDGTIADLRGRIGLPTRMKVTFRGRPAVPDSWLSPFTIREQQDDTLTLECNRRDVTAMDVLREISLWGEVADVHMEEPEFEDVVHRIY</sequence>
<feature type="domain" description="ABC transporter" evidence="4">
    <location>
        <begin position="22"/>
        <end position="255"/>
    </location>
</feature>
<keyword evidence="6" id="KW-1185">Reference proteome</keyword>
<dbReference type="PANTHER" id="PTHR42711:SF1">
    <property type="entry name" value="ABC-TRANSPORT PROTEIN, ATP-BINDING COMPONENT"/>
    <property type="match status" value="1"/>
</dbReference>
<dbReference type="InterPro" id="IPR027417">
    <property type="entry name" value="P-loop_NTPase"/>
</dbReference>
<evidence type="ECO:0000256" key="1">
    <source>
        <dbReference type="ARBA" id="ARBA00022448"/>
    </source>
</evidence>
<keyword evidence="2" id="KW-0547">Nucleotide-binding</keyword>
<evidence type="ECO:0000256" key="3">
    <source>
        <dbReference type="ARBA" id="ARBA00022840"/>
    </source>
</evidence>
<dbReference type="OrthoDB" id="9804819at2"/>
<evidence type="ECO:0000256" key="2">
    <source>
        <dbReference type="ARBA" id="ARBA00022741"/>
    </source>
</evidence>
<evidence type="ECO:0000259" key="4">
    <source>
        <dbReference type="PROSITE" id="PS50893"/>
    </source>
</evidence>
<accession>A0A3B0CK23</accession>
<dbReference type="InterPro" id="IPR050763">
    <property type="entry name" value="ABC_transporter_ATP-binding"/>
</dbReference>
<dbReference type="AlphaFoldDB" id="A0A3B0CK23"/>
<gene>
    <name evidence="5" type="ORF">D7M11_10200</name>
</gene>
<dbReference type="PROSITE" id="PS00211">
    <property type="entry name" value="ABC_TRANSPORTER_1"/>
    <property type="match status" value="1"/>
</dbReference>
<dbReference type="InterPro" id="IPR003439">
    <property type="entry name" value="ABC_transporter-like_ATP-bd"/>
</dbReference>
<organism evidence="5 6">
    <name type="scientific">Paenibacillus ginsengarvi</name>
    <dbReference type="NCBI Taxonomy" id="400777"/>
    <lineage>
        <taxon>Bacteria</taxon>
        <taxon>Bacillati</taxon>
        <taxon>Bacillota</taxon>
        <taxon>Bacilli</taxon>
        <taxon>Bacillales</taxon>
        <taxon>Paenibacillaceae</taxon>
        <taxon>Paenibacillus</taxon>
    </lineage>
</organism>
<dbReference type="PROSITE" id="PS50893">
    <property type="entry name" value="ABC_TRANSPORTER_2"/>
    <property type="match status" value="1"/>
</dbReference>
<comment type="caution">
    <text evidence="5">The sequence shown here is derived from an EMBL/GenBank/DDBJ whole genome shotgun (WGS) entry which is preliminary data.</text>
</comment>
<dbReference type="PANTHER" id="PTHR42711">
    <property type="entry name" value="ABC TRANSPORTER ATP-BINDING PROTEIN"/>
    <property type="match status" value="1"/>
</dbReference>